<dbReference type="NCBIfam" id="TIGR00570">
    <property type="entry name" value="cdk7"/>
    <property type="match status" value="1"/>
</dbReference>
<evidence type="ECO:0000256" key="9">
    <source>
        <dbReference type="PROSITE-ProRule" id="PRU00175"/>
    </source>
</evidence>
<comment type="caution">
    <text evidence="12">The sequence shown here is derived from an EMBL/GenBank/DDBJ whole genome shotgun (WGS) entry which is preliminary data.</text>
</comment>
<evidence type="ECO:0000256" key="5">
    <source>
        <dbReference type="ARBA" id="ARBA00022833"/>
    </source>
</evidence>
<name>A0AAD5XMT7_9FUNG</name>
<organism evidence="12 13">
    <name type="scientific">Geranomyces variabilis</name>
    <dbReference type="NCBI Taxonomy" id="109894"/>
    <lineage>
        <taxon>Eukaryota</taxon>
        <taxon>Fungi</taxon>
        <taxon>Fungi incertae sedis</taxon>
        <taxon>Chytridiomycota</taxon>
        <taxon>Chytridiomycota incertae sedis</taxon>
        <taxon>Chytridiomycetes</taxon>
        <taxon>Spizellomycetales</taxon>
        <taxon>Powellomycetaceae</taxon>
        <taxon>Geranomyces</taxon>
    </lineage>
</organism>
<dbReference type="PROSITE" id="PS00518">
    <property type="entry name" value="ZF_RING_1"/>
    <property type="match status" value="1"/>
</dbReference>
<dbReference type="GO" id="GO:0061575">
    <property type="term" value="F:cyclin-dependent protein serine/threonine kinase activator activity"/>
    <property type="evidence" value="ECO:0007669"/>
    <property type="project" value="InterPro"/>
</dbReference>
<keyword evidence="6" id="KW-0539">Nucleus</keyword>
<evidence type="ECO:0000256" key="6">
    <source>
        <dbReference type="ARBA" id="ARBA00023242"/>
    </source>
</evidence>
<evidence type="ECO:0000313" key="12">
    <source>
        <dbReference type="EMBL" id="KAJ3171833.1"/>
    </source>
</evidence>
<sequence length="310" mass="35564">MAGIPALDSDTCPVCKSDRYLNPTLRLLVSPCFHKMCDTCINRLYLQGPAPCPICRTRLRKQDFVAQTFEDLYVEKEIQQRKLIARVYNKRPEDFKNNLKAYNNYLEEVEDILFNLINDIDVAETKARIERYKAENQQLIGANLQKQMIEERTVQGGLEREKREKIIRKETYEQAVIEEAKVKKQAKADIIRRLAEEDTSASDVIAEAHARRPRAPDIDKLLQARLPTYDDSAADHMLVEADTSPFEPLDHPYAAVSYTIIKDFYSDPWQNHLRMDEPARGGLLKASGYMPKFAYERAITSAFAGIFAGI</sequence>
<gene>
    <name evidence="12" type="primary">TFB3</name>
    <name evidence="12" type="ORF">HDU87_008221</name>
</gene>
<keyword evidence="5" id="KW-0862">Zinc</keyword>
<evidence type="ECO:0000313" key="13">
    <source>
        <dbReference type="Proteomes" id="UP001212152"/>
    </source>
</evidence>
<feature type="domain" description="RING-type" evidence="11">
    <location>
        <begin position="12"/>
        <end position="56"/>
    </location>
</feature>
<dbReference type="GO" id="GO:0005675">
    <property type="term" value="C:transcription factor TFIIH holo complex"/>
    <property type="evidence" value="ECO:0007669"/>
    <property type="project" value="InterPro"/>
</dbReference>
<dbReference type="InterPro" id="IPR001841">
    <property type="entry name" value="Znf_RING"/>
</dbReference>
<comment type="subcellular location">
    <subcellularLocation>
        <location evidence="1">Nucleus</location>
    </subcellularLocation>
</comment>
<evidence type="ECO:0000259" key="11">
    <source>
        <dbReference type="PROSITE" id="PS50089"/>
    </source>
</evidence>
<dbReference type="GO" id="GO:0006289">
    <property type="term" value="P:nucleotide-excision repair"/>
    <property type="evidence" value="ECO:0007669"/>
    <property type="project" value="InterPro"/>
</dbReference>
<evidence type="ECO:0000256" key="2">
    <source>
        <dbReference type="ARBA" id="ARBA00022257"/>
    </source>
</evidence>
<proteinExistence type="predicted"/>
<evidence type="ECO:0000256" key="1">
    <source>
        <dbReference type="ARBA" id="ARBA00004123"/>
    </source>
</evidence>
<dbReference type="InterPro" id="IPR004575">
    <property type="entry name" value="MAT1/Tfb3"/>
</dbReference>
<dbReference type="SUPFAM" id="SSF57850">
    <property type="entry name" value="RING/U-box"/>
    <property type="match status" value="1"/>
</dbReference>
<dbReference type="Gene3D" id="3.30.40.10">
    <property type="entry name" value="Zinc/RING finger domain, C3HC4 (zinc finger)"/>
    <property type="match status" value="1"/>
</dbReference>
<reference evidence="12" key="1">
    <citation type="submission" date="2020-05" db="EMBL/GenBank/DDBJ databases">
        <title>Phylogenomic resolution of chytrid fungi.</title>
        <authorList>
            <person name="Stajich J.E."/>
            <person name="Amses K."/>
            <person name="Simmons R."/>
            <person name="Seto K."/>
            <person name="Myers J."/>
            <person name="Bonds A."/>
            <person name="Quandt C.A."/>
            <person name="Barry K."/>
            <person name="Liu P."/>
            <person name="Grigoriev I."/>
            <person name="Longcore J.E."/>
            <person name="James T.Y."/>
        </authorList>
    </citation>
    <scope>NUCLEOTIDE SEQUENCE</scope>
    <source>
        <strain evidence="12">JEL0379</strain>
    </source>
</reference>
<evidence type="ECO:0000256" key="8">
    <source>
        <dbReference type="ARBA" id="ARBA00033277"/>
    </source>
</evidence>
<dbReference type="AlphaFoldDB" id="A0AAD5XMT7"/>
<dbReference type="FunFam" id="3.30.40.10:FF:000037">
    <property type="entry name" value="Cdk-activating kinase assembly factor MAT1, centre"/>
    <property type="match status" value="1"/>
</dbReference>
<dbReference type="PANTHER" id="PTHR12683">
    <property type="entry name" value="CDK-ACTIVATING KINASE ASSEMBLY FACTOR MAT1"/>
    <property type="match status" value="1"/>
</dbReference>
<dbReference type="Proteomes" id="UP001212152">
    <property type="component" value="Unassembled WGS sequence"/>
</dbReference>
<dbReference type="Pfam" id="PF06391">
    <property type="entry name" value="MAT1"/>
    <property type="match status" value="1"/>
</dbReference>
<evidence type="ECO:0000256" key="10">
    <source>
        <dbReference type="SAM" id="Coils"/>
    </source>
</evidence>
<keyword evidence="13" id="KW-1185">Reference proteome</keyword>
<feature type="coiled-coil region" evidence="10">
    <location>
        <begin position="106"/>
        <end position="142"/>
    </location>
</feature>
<protein>
    <recommendedName>
        <fullName evidence="2">RNA polymerase II transcription factor B subunit 3</fullName>
    </recommendedName>
    <alternativeName>
        <fullName evidence="8">RNA polymerase II transcription factor B 38 kDa subunit</fullName>
    </alternativeName>
    <alternativeName>
        <fullName evidence="7">RNA polymerase II transcription factor B p38 subunit</fullName>
    </alternativeName>
</protein>
<keyword evidence="4 9" id="KW-0863">Zinc-finger</keyword>
<dbReference type="SMART" id="SM00184">
    <property type="entry name" value="RING"/>
    <property type="match status" value="1"/>
</dbReference>
<dbReference type="GO" id="GO:0008270">
    <property type="term" value="F:zinc ion binding"/>
    <property type="evidence" value="ECO:0007669"/>
    <property type="project" value="UniProtKB-KW"/>
</dbReference>
<accession>A0AAD5XMT7</accession>
<keyword evidence="10" id="KW-0175">Coiled coil</keyword>
<dbReference type="InterPro" id="IPR015877">
    <property type="entry name" value="MAT1_centre"/>
</dbReference>
<dbReference type="PANTHER" id="PTHR12683:SF13">
    <property type="entry name" value="CDK-ACTIVATING KINASE ASSEMBLY FACTOR MAT1"/>
    <property type="match status" value="1"/>
</dbReference>
<dbReference type="InterPro" id="IPR013083">
    <property type="entry name" value="Znf_RING/FYVE/PHD"/>
</dbReference>
<evidence type="ECO:0000256" key="7">
    <source>
        <dbReference type="ARBA" id="ARBA00029873"/>
    </source>
</evidence>
<evidence type="ECO:0000256" key="4">
    <source>
        <dbReference type="ARBA" id="ARBA00022771"/>
    </source>
</evidence>
<dbReference type="EMBL" id="JADGJQ010000083">
    <property type="protein sequence ID" value="KAJ3171833.1"/>
    <property type="molecule type" value="Genomic_DNA"/>
</dbReference>
<dbReference type="GO" id="GO:0006357">
    <property type="term" value="P:regulation of transcription by RNA polymerase II"/>
    <property type="evidence" value="ECO:0007669"/>
    <property type="project" value="TreeGrafter"/>
</dbReference>
<dbReference type="Pfam" id="PF17121">
    <property type="entry name" value="zf-C3HC4_5"/>
    <property type="match status" value="1"/>
</dbReference>
<keyword evidence="3" id="KW-0479">Metal-binding</keyword>
<dbReference type="InterPro" id="IPR017907">
    <property type="entry name" value="Znf_RING_CS"/>
</dbReference>
<dbReference type="PROSITE" id="PS50089">
    <property type="entry name" value="ZF_RING_2"/>
    <property type="match status" value="1"/>
</dbReference>
<evidence type="ECO:0000256" key="3">
    <source>
        <dbReference type="ARBA" id="ARBA00022723"/>
    </source>
</evidence>